<dbReference type="AlphaFoldDB" id="A0A0L6USM9"/>
<organism evidence="1 2">
    <name type="scientific">Puccinia sorghi</name>
    <dbReference type="NCBI Taxonomy" id="27349"/>
    <lineage>
        <taxon>Eukaryota</taxon>
        <taxon>Fungi</taxon>
        <taxon>Dikarya</taxon>
        <taxon>Basidiomycota</taxon>
        <taxon>Pucciniomycotina</taxon>
        <taxon>Pucciniomycetes</taxon>
        <taxon>Pucciniales</taxon>
        <taxon>Pucciniaceae</taxon>
        <taxon>Puccinia</taxon>
    </lineage>
</organism>
<sequence>MCTRTPQKPLKNLLDPKYKTFNRFEGALDGVFIPASVPVWNYS</sequence>
<dbReference type="EMBL" id="LAVV01008957">
    <property type="protein sequence ID" value="KNZ51551.1"/>
    <property type="molecule type" value="Genomic_DNA"/>
</dbReference>
<dbReference type="Proteomes" id="UP000037035">
    <property type="component" value="Unassembled WGS sequence"/>
</dbReference>
<evidence type="ECO:0000313" key="2">
    <source>
        <dbReference type="Proteomes" id="UP000037035"/>
    </source>
</evidence>
<gene>
    <name evidence="1" type="ORF">VP01_390g8</name>
</gene>
<protein>
    <submittedName>
        <fullName evidence="1">Uncharacterized protein</fullName>
    </submittedName>
</protein>
<accession>A0A0L6USM9</accession>
<name>A0A0L6USM9_9BASI</name>
<proteinExistence type="predicted"/>
<dbReference type="VEuPathDB" id="FungiDB:VP01_390g8"/>
<reference evidence="1 2" key="1">
    <citation type="submission" date="2015-08" db="EMBL/GenBank/DDBJ databases">
        <title>Next Generation Sequencing and Analysis of the Genome of Puccinia sorghi L Schw, the Causal Agent of Maize Common Rust.</title>
        <authorList>
            <person name="Rochi L."/>
            <person name="Burguener G."/>
            <person name="Darino M."/>
            <person name="Turjanski A."/>
            <person name="Kreff E."/>
            <person name="Dieguez M.J."/>
            <person name="Sacco F."/>
        </authorList>
    </citation>
    <scope>NUCLEOTIDE SEQUENCE [LARGE SCALE GENOMIC DNA]</scope>
    <source>
        <strain evidence="1 2">RO10H11247</strain>
    </source>
</reference>
<comment type="caution">
    <text evidence="1">The sequence shown here is derived from an EMBL/GenBank/DDBJ whole genome shotgun (WGS) entry which is preliminary data.</text>
</comment>
<evidence type="ECO:0000313" key="1">
    <source>
        <dbReference type="EMBL" id="KNZ51551.1"/>
    </source>
</evidence>
<keyword evidence="2" id="KW-1185">Reference proteome</keyword>